<dbReference type="EMBL" id="NQIK02000010">
    <property type="protein sequence ID" value="KAF7565189.1"/>
    <property type="molecule type" value="Genomic_DNA"/>
</dbReference>
<dbReference type="GeneID" id="90954846"/>
<reference evidence="1" key="1">
    <citation type="journal article" date="2018" name="BMC Genomics">
        <title>Comparative genomics of the wheat fungal pathogen Pyrenophora tritici-repentis reveals chromosomal variations and genome plasticity.</title>
        <authorList>
            <person name="Moolhuijzen P."/>
            <person name="See P.T."/>
            <person name="Hane J.K."/>
            <person name="Shi G."/>
            <person name="Liu Z."/>
            <person name="Oliver R.P."/>
            <person name="Moffat C.S."/>
        </authorList>
    </citation>
    <scope>NUCLEOTIDE SEQUENCE [LARGE SCALE GENOMIC DNA]</scope>
    <source>
        <strain evidence="1">M4</strain>
    </source>
</reference>
<dbReference type="KEGG" id="ptrr:90954846"/>
<proteinExistence type="predicted"/>
<evidence type="ECO:0000313" key="1">
    <source>
        <dbReference type="EMBL" id="KAF7565189.1"/>
    </source>
</evidence>
<dbReference type="Proteomes" id="UP000245464">
    <property type="component" value="Chromosome 10"/>
</dbReference>
<protein>
    <submittedName>
        <fullName evidence="1">Uncharacterized protein</fullName>
    </submittedName>
</protein>
<comment type="caution">
    <text evidence="1">The sequence shown here is derived from an EMBL/GenBank/DDBJ whole genome shotgun (WGS) entry which is preliminary data.</text>
</comment>
<dbReference type="AlphaFoldDB" id="A0A5M9KQL0"/>
<organism evidence="1 2">
    <name type="scientific">Pyrenophora tritici-repentis</name>
    <dbReference type="NCBI Taxonomy" id="45151"/>
    <lineage>
        <taxon>Eukaryota</taxon>
        <taxon>Fungi</taxon>
        <taxon>Dikarya</taxon>
        <taxon>Ascomycota</taxon>
        <taxon>Pezizomycotina</taxon>
        <taxon>Dothideomycetes</taxon>
        <taxon>Pleosporomycetidae</taxon>
        <taxon>Pleosporales</taxon>
        <taxon>Pleosporineae</taxon>
        <taxon>Pleosporaceae</taxon>
        <taxon>Pyrenophora</taxon>
    </lineage>
</organism>
<accession>A0A5M9KQL0</accession>
<evidence type="ECO:0000313" key="2">
    <source>
        <dbReference type="Proteomes" id="UP000245464"/>
    </source>
</evidence>
<name>A0A5M9KQL0_9PLEO</name>
<sequence>MTAQANQQNATVLLRDEHDYRAWYSQLQARCVTYNIWEQVNPDGTKLPLMEPFPPELPECADYAPSTGLPAGANPTRLSDLSSAGQRAYKDDLEIYKLKMEQYKTNAPAVRQMDRSETGSRTFEPMWASLSKPNESKRDSDTTVLLNHLDPRITGIPGSPSTIKL</sequence>
<gene>
    <name evidence="1" type="ORF">PtrM4_046230</name>
</gene>
<dbReference type="RefSeq" id="XP_065959202.1">
    <property type="nucleotide sequence ID" value="XM_066104638.1"/>
</dbReference>